<dbReference type="Gene3D" id="3.60.21.10">
    <property type="match status" value="1"/>
</dbReference>
<keyword evidence="3" id="KW-0408">Iron</keyword>
<evidence type="ECO:0000313" key="6">
    <source>
        <dbReference type="EMBL" id="KEO96562.1"/>
    </source>
</evidence>
<dbReference type="PANTHER" id="PTHR42988:SF2">
    <property type="entry name" value="CYCLIC NUCLEOTIDE PHOSPHODIESTERASE CBUA0032-RELATED"/>
    <property type="match status" value="1"/>
</dbReference>
<keyword evidence="7" id="KW-1185">Reference proteome</keyword>
<dbReference type="SUPFAM" id="SSF56300">
    <property type="entry name" value="Metallo-dependent phosphatases"/>
    <property type="match status" value="1"/>
</dbReference>
<dbReference type="InterPro" id="IPR050884">
    <property type="entry name" value="CNP_phosphodiesterase-III"/>
</dbReference>
<dbReference type="EMBL" id="JMIX01000005">
    <property type="protein sequence ID" value="KEO96562.1"/>
    <property type="molecule type" value="Genomic_DNA"/>
</dbReference>
<dbReference type="Proteomes" id="UP000027866">
    <property type="component" value="Unassembled WGS sequence"/>
</dbReference>
<evidence type="ECO:0000259" key="5">
    <source>
        <dbReference type="Pfam" id="PF00149"/>
    </source>
</evidence>
<dbReference type="GO" id="GO:0016787">
    <property type="term" value="F:hydrolase activity"/>
    <property type="evidence" value="ECO:0007669"/>
    <property type="project" value="UniProtKB-KW"/>
</dbReference>
<comment type="caution">
    <text evidence="6">The sequence shown here is derived from an EMBL/GenBank/DDBJ whole genome shotgun (WGS) entry which is preliminary data.</text>
</comment>
<dbReference type="AlphaFoldDB" id="A0A074NG14"/>
<sequence>MTTTLFHVSDIHFGAENRAALAAVEEAVAREHPDALVCTGDLTQRAKHREYEAAARWFASFDLPVLVDPGNHDMPYYNLWERFTDPLRRYHRLRAALGKPFASSDVVLVPLNTTVRAQRRFPWSDGVVTRRALAETLAALAELEGDPRTVIVTAHHPLLGPRDRGPNPTIGGDAAFAALARAGAHAVMSGHVHVPFDEVRERAGRPMRMIGAGTLSTRLRDGAPPSWRVLRCERGGRIESELRVLAGSADAECSGAFAG</sequence>
<name>A0A074NG14_9SPHN</name>
<evidence type="ECO:0000313" key="7">
    <source>
        <dbReference type="Proteomes" id="UP000027866"/>
    </source>
</evidence>
<evidence type="ECO:0000256" key="1">
    <source>
        <dbReference type="ARBA" id="ARBA00022723"/>
    </source>
</evidence>
<dbReference type="GO" id="GO:0046872">
    <property type="term" value="F:metal ion binding"/>
    <property type="evidence" value="ECO:0007669"/>
    <property type="project" value="UniProtKB-KW"/>
</dbReference>
<dbReference type="OrthoDB" id="651281at2"/>
<dbReference type="Pfam" id="PF00149">
    <property type="entry name" value="Metallophos"/>
    <property type="match status" value="1"/>
</dbReference>
<organism evidence="6 7">
    <name type="scientific">Erythrobacter litoralis</name>
    <dbReference type="NCBI Taxonomy" id="39960"/>
    <lineage>
        <taxon>Bacteria</taxon>
        <taxon>Pseudomonadati</taxon>
        <taxon>Pseudomonadota</taxon>
        <taxon>Alphaproteobacteria</taxon>
        <taxon>Sphingomonadales</taxon>
        <taxon>Erythrobacteraceae</taxon>
        <taxon>Erythrobacter/Porphyrobacter group</taxon>
        <taxon>Erythrobacter</taxon>
    </lineage>
</organism>
<evidence type="ECO:0000256" key="2">
    <source>
        <dbReference type="ARBA" id="ARBA00022801"/>
    </source>
</evidence>
<keyword evidence="1" id="KW-0479">Metal-binding</keyword>
<proteinExistence type="inferred from homology"/>
<dbReference type="PANTHER" id="PTHR42988">
    <property type="entry name" value="PHOSPHOHYDROLASE"/>
    <property type="match status" value="1"/>
</dbReference>
<protein>
    <recommendedName>
        <fullName evidence="5">Calcineurin-like phosphoesterase domain-containing protein</fullName>
    </recommendedName>
</protein>
<dbReference type="RefSeq" id="WP_034902635.1">
    <property type="nucleotide sequence ID" value="NZ_CP017057.1"/>
</dbReference>
<evidence type="ECO:0000256" key="3">
    <source>
        <dbReference type="ARBA" id="ARBA00023004"/>
    </source>
</evidence>
<feature type="domain" description="Calcineurin-like phosphoesterase" evidence="5">
    <location>
        <begin position="5"/>
        <end position="195"/>
    </location>
</feature>
<gene>
    <name evidence="6" type="ORF">EH32_10055</name>
</gene>
<dbReference type="PATRIC" id="fig|39960.10.peg.3167"/>
<evidence type="ECO:0000256" key="4">
    <source>
        <dbReference type="ARBA" id="ARBA00025742"/>
    </source>
</evidence>
<reference evidence="6 7" key="1">
    <citation type="submission" date="2014-04" db="EMBL/GenBank/DDBJ databases">
        <title>A comprehensive comparison of genomes of Erythrobacter spp. Strains.</title>
        <authorList>
            <person name="Zheng Q."/>
        </authorList>
    </citation>
    <scope>NUCLEOTIDE SEQUENCE [LARGE SCALE GENOMIC DNA]</scope>
    <source>
        <strain evidence="6 7">DSM 8509</strain>
    </source>
</reference>
<dbReference type="InterPro" id="IPR004843">
    <property type="entry name" value="Calcineurin-like_PHP"/>
</dbReference>
<accession>A0A074NG14</accession>
<keyword evidence="2" id="KW-0378">Hydrolase</keyword>
<comment type="similarity">
    <text evidence="4">Belongs to the cyclic nucleotide phosphodiesterase class-III family.</text>
</comment>
<dbReference type="InterPro" id="IPR029052">
    <property type="entry name" value="Metallo-depent_PP-like"/>
</dbReference>
<dbReference type="KEGG" id="elq:Ga0102493_11913"/>